<feature type="domain" description="Rieske" evidence="6">
    <location>
        <begin position="416"/>
        <end position="461"/>
    </location>
</feature>
<evidence type="ECO:0000313" key="7">
    <source>
        <dbReference type="EMBL" id="EWT05165.1"/>
    </source>
</evidence>
<keyword evidence="3" id="KW-0408">Iron</keyword>
<keyword evidence="2" id="KW-0479">Metal-binding</keyword>
<dbReference type="InterPro" id="IPR006076">
    <property type="entry name" value="FAD-dep_OxRdtase"/>
</dbReference>
<dbReference type="Gene3D" id="3.30.9.10">
    <property type="entry name" value="D-Amino Acid Oxidase, subunit A, domain 2"/>
    <property type="match status" value="1"/>
</dbReference>
<protein>
    <submittedName>
        <fullName evidence="7">FAD-dependent oxidoreductase</fullName>
    </submittedName>
</protein>
<dbReference type="GO" id="GO:0016020">
    <property type="term" value="C:membrane"/>
    <property type="evidence" value="ECO:0007669"/>
    <property type="project" value="InterPro"/>
</dbReference>
<dbReference type="GO" id="GO:0051537">
    <property type="term" value="F:2 iron, 2 sulfur cluster binding"/>
    <property type="evidence" value="ECO:0007669"/>
    <property type="project" value="UniProtKB-KW"/>
</dbReference>
<dbReference type="Pfam" id="PF00355">
    <property type="entry name" value="Rieske"/>
    <property type="match status" value="1"/>
</dbReference>
<dbReference type="GO" id="GO:0004497">
    <property type="term" value="F:monooxygenase activity"/>
    <property type="evidence" value="ECO:0007669"/>
    <property type="project" value="UniProtKB-ARBA"/>
</dbReference>
<name>W9GGI3_9MICO</name>
<keyword evidence="5" id="KW-1015">Disulfide bond</keyword>
<dbReference type="Gene3D" id="3.50.50.60">
    <property type="entry name" value="FAD/NAD(P)-binding domain"/>
    <property type="match status" value="1"/>
</dbReference>
<evidence type="ECO:0000256" key="2">
    <source>
        <dbReference type="ARBA" id="ARBA00022723"/>
    </source>
</evidence>
<keyword evidence="1" id="KW-0001">2Fe-2S</keyword>
<accession>W9GGI3</accession>
<dbReference type="PROSITE" id="PS51296">
    <property type="entry name" value="RIESKE"/>
    <property type="match status" value="1"/>
</dbReference>
<dbReference type="AlphaFoldDB" id="W9GGI3"/>
<dbReference type="InterPro" id="IPR005805">
    <property type="entry name" value="Rieske_Fe-S_prot_C"/>
</dbReference>
<proteinExistence type="predicted"/>
<dbReference type="GO" id="GO:0005737">
    <property type="term" value="C:cytoplasm"/>
    <property type="evidence" value="ECO:0007669"/>
    <property type="project" value="TreeGrafter"/>
</dbReference>
<dbReference type="RefSeq" id="WP_034718389.1">
    <property type="nucleotide sequence ID" value="NZ_AWQS01000140.1"/>
</dbReference>
<dbReference type="PRINTS" id="PR00162">
    <property type="entry name" value="RIESKE"/>
</dbReference>
<keyword evidence="4" id="KW-0411">Iron-sulfur</keyword>
<dbReference type="InterPro" id="IPR017941">
    <property type="entry name" value="Rieske_2Fe-2S"/>
</dbReference>
<evidence type="ECO:0000259" key="6">
    <source>
        <dbReference type="PROSITE" id="PS51296"/>
    </source>
</evidence>
<evidence type="ECO:0000256" key="3">
    <source>
        <dbReference type="ARBA" id="ARBA00023004"/>
    </source>
</evidence>
<evidence type="ECO:0000256" key="1">
    <source>
        <dbReference type="ARBA" id="ARBA00022714"/>
    </source>
</evidence>
<dbReference type="SUPFAM" id="SSF50022">
    <property type="entry name" value="ISP domain"/>
    <property type="match status" value="1"/>
</dbReference>
<evidence type="ECO:0000256" key="5">
    <source>
        <dbReference type="ARBA" id="ARBA00023157"/>
    </source>
</evidence>
<dbReference type="PANTHER" id="PTHR13847">
    <property type="entry name" value="SARCOSINE DEHYDROGENASE-RELATED"/>
    <property type="match status" value="1"/>
</dbReference>
<evidence type="ECO:0000313" key="8">
    <source>
        <dbReference type="Proteomes" id="UP000019494"/>
    </source>
</evidence>
<reference evidence="8" key="1">
    <citation type="submission" date="2013-08" db="EMBL/GenBank/DDBJ databases">
        <title>Intrasporangium oryzae NRRL B-24470.</title>
        <authorList>
            <person name="Liu H."/>
            <person name="Wang G."/>
        </authorList>
    </citation>
    <scope>NUCLEOTIDE SEQUENCE [LARGE SCALE GENOMIC DNA]</scope>
    <source>
        <strain evidence="8">Q5-1</strain>
    </source>
</reference>
<dbReference type="SUPFAM" id="SSF51971">
    <property type="entry name" value="Nucleotide-binding domain"/>
    <property type="match status" value="1"/>
</dbReference>
<dbReference type="GO" id="GO:0046872">
    <property type="term" value="F:metal ion binding"/>
    <property type="evidence" value="ECO:0007669"/>
    <property type="project" value="UniProtKB-KW"/>
</dbReference>
<sequence length="461" mass="49151">MEHESVWLATADRPEHPPIEGRLSVDVVVIGAGITGLTTALLAQQSGAQVAVVEARQVGSGTSGGTTGKVTSQHGLIYADLVERHGFDQARRYAEANQAGLERVATLVGELELDCGFTRAPAFVYTRSDDLAHRVAAEAQRAAALGLPARLGRDTGLPFEVPAAVRFDEQAHVHAGRYLLGLAKAFTDAGGQLFERSRVTDIDDIGDSAVEVTAEGHAVRAEHCVVATLLPLGVTAGCFARTTPVRSYGLAVRLRGDAPTAMTISADSPTYSTRPWPDAGPNGLIVVGQGHDVGADLDTTGQYAALERWARATFDVEDVDYRWSAQDYTTTDGLPYVGRAPLHHRVLLATGYAKWGLTNGTAAAMMLTDLLAERESAWLPAFDVGRIGDVASVIETAKANLANSAHLLADRSHDAPRCTHLGCRLHWNTAETSWDCPCHGSRFTDRGEVIEGPAVRPLDLP</sequence>
<organism evidence="7 8">
    <name type="scientific">Intrasporangium chromatireducens Q5-1</name>
    <dbReference type="NCBI Taxonomy" id="584657"/>
    <lineage>
        <taxon>Bacteria</taxon>
        <taxon>Bacillati</taxon>
        <taxon>Actinomycetota</taxon>
        <taxon>Actinomycetes</taxon>
        <taxon>Micrococcales</taxon>
        <taxon>Intrasporangiaceae</taxon>
        <taxon>Intrasporangium</taxon>
    </lineage>
</organism>
<dbReference type="InterPro" id="IPR036188">
    <property type="entry name" value="FAD/NAD-bd_sf"/>
</dbReference>
<comment type="caution">
    <text evidence="7">The sequence shown here is derived from an EMBL/GenBank/DDBJ whole genome shotgun (WGS) entry which is preliminary data.</text>
</comment>
<dbReference type="EMBL" id="AWQS01000140">
    <property type="protein sequence ID" value="EWT05165.1"/>
    <property type="molecule type" value="Genomic_DNA"/>
</dbReference>
<gene>
    <name evidence="7" type="ORF">N864_15435</name>
</gene>
<dbReference type="GO" id="GO:0016705">
    <property type="term" value="F:oxidoreductase activity, acting on paired donors, with incorporation or reduction of molecular oxygen"/>
    <property type="evidence" value="ECO:0007669"/>
    <property type="project" value="UniProtKB-ARBA"/>
</dbReference>
<dbReference type="PANTHER" id="PTHR13847:SF274">
    <property type="entry name" value="RIESKE 2FE-2S IRON-SULFUR PROTEIN YHFW-RELATED"/>
    <property type="match status" value="1"/>
</dbReference>
<keyword evidence="8" id="KW-1185">Reference proteome</keyword>
<dbReference type="OrthoDB" id="9767869at2"/>
<evidence type="ECO:0000256" key="4">
    <source>
        <dbReference type="ARBA" id="ARBA00023014"/>
    </source>
</evidence>
<dbReference type="Pfam" id="PF01266">
    <property type="entry name" value="DAO"/>
    <property type="match status" value="1"/>
</dbReference>
<dbReference type="InterPro" id="IPR036922">
    <property type="entry name" value="Rieske_2Fe-2S_sf"/>
</dbReference>
<dbReference type="Proteomes" id="UP000019494">
    <property type="component" value="Unassembled WGS sequence"/>
</dbReference>
<dbReference type="Gene3D" id="2.102.10.10">
    <property type="entry name" value="Rieske [2Fe-2S] iron-sulphur domain"/>
    <property type="match status" value="1"/>
</dbReference>